<sequence>MQFGWLTLQMSPSPDEDAQRIDNLIDQACGAERLGFSDVWLTEHYFTGESVYSDSLMFAAALAVKTERVRIGFAVVQMPFHHPVRLAVQLALLDNLSKGRIDVGIGKGTVYNEYEFVGHGLRSTDSRERMEEAVDIIERAWRESPLTYDGRFHKVHIPAIRPKPVQQPGPPLWRSVISPGSFKDCGKLGVPILTARLPVERIRERWATYEAGIAEGGHDERTRARLLSQSALWRNVYVAESDAQAEDELAALLTETRAHMMHVRDAYNPADFEPEPATLNAWTDPKVPDSVAIPFALQTGSLYGSVKRVREQVAELRDVGVQHLLCQTGFGAMDHAQNMASMRRFGEQVMPAFRD</sequence>
<keyword evidence="2" id="KW-0503">Monooxygenase</keyword>
<protein>
    <recommendedName>
        <fullName evidence="3">Luciferase-like domain-containing protein</fullName>
    </recommendedName>
</protein>
<reference evidence="4 5" key="1">
    <citation type="submission" date="2019-07" db="EMBL/GenBank/DDBJ databases">
        <title>Whole genome shotgun sequence of Reyranella soli NBRC 108950.</title>
        <authorList>
            <person name="Hosoyama A."/>
            <person name="Uohara A."/>
            <person name="Ohji S."/>
            <person name="Ichikawa N."/>
        </authorList>
    </citation>
    <scope>NUCLEOTIDE SEQUENCE [LARGE SCALE GENOMIC DNA]</scope>
    <source>
        <strain evidence="4 5">NBRC 108950</strain>
    </source>
</reference>
<evidence type="ECO:0000256" key="2">
    <source>
        <dbReference type="ARBA" id="ARBA00023033"/>
    </source>
</evidence>
<dbReference type="InterPro" id="IPR036661">
    <property type="entry name" value="Luciferase-like_sf"/>
</dbReference>
<dbReference type="EMBL" id="BKAJ01000004">
    <property type="protein sequence ID" value="GEP53023.1"/>
    <property type="molecule type" value="Genomic_DNA"/>
</dbReference>
<dbReference type="GO" id="GO:0005829">
    <property type="term" value="C:cytosol"/>
    <property type="evidence" value="ECO:0007669"/>
    <property type="project" value="TreeGrafter"/>
</dbReference>
<dbReference type="PANTHER" id="PTHR30137:SF8">
    <property type="entry name" value="BLR5498 PROTEIN"/>
    <property type="match status" value="1"/>
</dbReference>
<dbReference type="PANTHER" id="PTHR30137">
    <property type="entry name" value="LUCIFERASE-LIKE MONOOXYGENASE"/>
    <property type="match status" value="1"/>
</dbReference>
<dbReference type="GO" id="GO:0004497">
    <property type="term" value="F:monooxygenase activity"/>
    <property type="evidence" value="ECO:0007669"/>
    <property type="project" value="UniProtKB-KW"/>
</dbReference>
<dbReference type="Gene3D" id="3.20.20.30">
    <property type="entry name" value="Luciferase-like domain"/>
    <property type="match status" value="1"/>
</dbReference>
<evidence type="ECO:0000259" key="3">
    <source>
        <dbReference type="Pfam" id="PF00296"/>
    </source>
</evidence>
<name>A0A512N254_9HYPH</name>
<dbReference type="Proteomes" id="UP000321058">
    <property type="component" value="Unassembled WGS sequence"/>
</dbReference>
<proteinExistence type="predicted"/>
<dbReference type="SUPFAM" id="SSF51679">
    <property type="entry name" value="Bacterial luciferase-like"/>
    <property type="match status" value="1"/>
</dbReference>
<accession>A0A512N254</accession>
<dbReference type="RefSeq" id="WP_147145242.1">
    <property type="nucleotide sequence ID" value="NZ_BKAJ01000004.1"/>
</dbReference>
<feature type="domain" description="Luciferase-like" evidence="3">
    <location>
        <begin position="1"/>
        <end position="323"/>
    </location>
</feature>
<keyword evidence="1" id="KW-0560">Oxidoreductase</keyword>
<dbReference type="Pfam" id="PF00296">
    <property type="entry name" value="Bac_luciferase"/>
    <property type="match status" value="1"/>
</dbReference>
<dbReference type="GO" id="GO:0016705">
    <property type="term" value="F:oxidoreductase activity, acting on paired donors, with incorporation or reduction of molecular oxygen"/>
    <property type="evidence" value="ECO:0007669"/>
    <property type="project" value="InterPro"/>
</dbReference>
<dbReference type="InterPro" id="IPR011251">
    <property type="entry name" value="Luciferase-like_dom"/>
</dbReference>
<organism evidence="4 5">
    <name type="scientific">Reyranella soli</name>
    <dbReference type="NCBI Taxonomy" id="1230389"/>
    <lineage>
        <taxon>Bacteria</taxon>
        <taxon>Pseudomonadati</taxon>
        <taxon>Pseudomonadota</taxon>
        <taxon>Alphaproteobacteria</taxon>
        <taxon>Hyphomicrobiales</taxon>
        <taxon>Reyranellaceae</taxon>
        <taxon>Reyranella</taxon>
    </lineage>
</organism>
<gene>
    <name evidence="4" type="ORF">RSO01_01890</name>
</gene>
<dbReference type="InterPro" id="IPR050766">
    <property type="entry name" value="Bact_Lucif_Oxidored"/>
</dbReference>
<keyword evidence="5" id="KW-1185">Reference proteome</keyword>
<evidence type="ECO:0000313" key="5">
    <source>
        <dbReference type="Proteomes" id="UP000321058"/>
    </source>
</evidence>
<evidence type="ECO:0000313" key="4">
    <source>
        <dbReference type="EMBL" id="GEP53023.1"/>
    </source>
</evidence>
<dbReference type="AlphaFoldDB" id="A0A512N254"/>
<evidence type="ECO:0000256" key="1">
    <source>
        <dbReference type="ARBA" id="ARBA00023002"/>
    </source>
</evidence>
<dbReference type="OrthoDB" id="8477406at2"/>
<comment type="caution">
    <text evidence="4">The sequence shown here is derived from an EMBL/GenBank/DDBJ whole genome shotgun (WGS) entry which is preliminary data.</text>
</comment>